<evidence type="ECO:0000313" key="6">
    <source>
        <dbReference type="Proteomes" id="UP000245390"/>
    </source>
</evidence>
<evidence type="ECO:0000256" key="3">
    <source>
        <dbReference type="SAM" id="Phobius"/>
    </source>
</evidence>
<evidence type="ECO:0000256" key="1">
    <source>
        <dbReference type="ARBA" id="ARBA00008918"/>
    </source>
</evidence>
<feature type="transmembrane region" description="Helical" evidence="3">
    <location>
        <begin position="21"/>
        <end position="39"/>
    </location>
</feature>
<feature type="region of interest" description="Disordered" evidence="2">
    <location>
        <begin position="42"/>
        <end position="63"/>
    </location>
</feature>
<dbReference type="EMBL" id="QGGV01000015">
    <property type="protein sequence ID" value="PWK52731.1"/>
    <property type="molecule type" value="Genomic_DNA"/>
</dbReference>
<proteinExistence type="inferred from homology"/>
<dbReference type="CDD" id="cd07817">
    <property type="entry name" value="SRPBCC_8"/>
    <property type="match status" value="1"/>
</dbReference>
<dbReference type="PANTHER" id="PTHR33824">
    <property type="entry name" value="POLYKETIDE CYCLASE/DEHYDRASE AND LIPID TRANSPORT SUPERFAMILY PROTEIN"/>
    <property type="match status" value="1"/>
</dbReference>
<feature type="domain" description="Coenzyme Q-binding protein COQ10 START" evidence="4">
    <location>
        <begin position="76"/>
        <end position="190"/>
    </location>
</feature>
<accession>A0A316FVH3</accession>
<protein>
    <submittedName>
        <fullName evidence="5">Putative membrane protein</fullName>
    </submittedName>
</protein>
<reference evidence="5 6" key="1">
    <citation type="submission" date="2018-05" db="EMBL/GenBank/DDBJ databases">
        <title>Genomic Encyclopedia of Type Strains, Phase IV (KMG-IV): sequencing the most valuable type-strain genomes for metagenomic binning, comparative biology and taxonomic classification.</title>
        <authorList>
            <person name="Goeker M."/>
        </authorList>
    </citation>
    <scope>NUCLEOTIDE SEQUENCE [LARGE SCALE GENOMIC DNA]</scope>
    <source>
        <strain evidence="5 6">DSM 103371</strain>
    </source>
</reference>
<comment type="similarity">
    <text evidence="1">Belongs to the ribosome association toxin RatA family.</text>
</comment>
<dbReference type="SUPFAM" id="SSF55961">
    <property type="entry name" value="Bet v1-like"/>
    <property type="match status" value="1"/>
</dbReference>
<evidence type="ECO:0000256" key="2">
    <source>
        <dbReference type="SAM" id="MobiDB-lite"/>
    </source>
</evidence>
<keyword evidence="3" id="KW-0812">Transmembrane</keyword>
<name>A0A316FVH3_9RHOB</name>
<sequence>MNRLTPNRRQLARGIADNRTYLLVSLAALTGAGALALALNQSRQANDQHPPDDAPGRTGRRSRFGRFAVSGRTVTINRPRQDVYDAWRDMSRLPHFMENVESVTVQGDLTRWTIRGPADFDVELETRIVSDRPGEEIAWRSTENSAVETSGKVMFRDAPAGRGTEVEAVIAYVPPAGRIGQMIAKLFQAEPSIQGRRDLKRLKMLLETGEIATSRNRKTTA</sequence>
<comment type="caution">
    <text evidence="5">The sequence shown here is derived from an EMBL/GenBank/DDBJ whole genome shotgun (WGS) entry which is preliminary data.</text>
</comment>
<dbReference type="AlphaFoldDB" id="A0A316FVH3"/>
<dbReference type="Pfam" id="PF03364">
    <property type="entry name" value="Polyketide_cyc"/>
    <property type="match status" value="1"/>
</dbReference>
<dbReference type="InterPro" id="IPR005031">
    <property type="entry name" value="COQ10_START"/>
</dbReference>
<dbReference type="KEGG" id="salo:EF888_10795"/>
<keyword evidence="6" id="KW-1185">Reference proteome</keyword>
<dbReference type="Proteomes" id="UP000245390">
    <property type="component" value="Unassembled WGS sequence"/>
</dbReference>
<gene>
    <name evidence="5" type="ORF">C8D95_1158</name>
</gene>
<dbReference type="Gene3D" id="3.30.530.20">
    <property type="match status" value="1"/>
</dbReference>
<keyword evidence="3" id="KW-0472">Membrane</keyword>
<keyword evidence="3" id="KW-1133">Transmembrane helix</keyword>
<dbReference type="InterPro" id="IPR023393">
    <property type="entry name" value="START-like_dom_sf"/>
</dbReference>
<dbReference type="PANTHER" id="PTHR33824:SF7">
    <property type="entry name" value="POLYKETIDE CYCLASE_DEHYDRASE AND LIPID TRANSPORT SUPERFAMILY PROTEIN"/>
    <property type="match status" value="1"/>
</dbReference>
<organism evidence="5 6">
    <name type="scientific">Silicimonas algicola</name>
    <dbReference type="NCBI Taxonomy" id="1826607"/>
    <lineage>
        <taxon>Bacteria</taxon>
        <taxon>Pseudomonadati</taxon>
        <taxon>Pseudomonadota</taxon>
        <taxon>Alphaproteobacteria</taxon>
        <taxon>Rhodobacterales</taxon>
        <taxon>Paracoccaceae</taxon>
    </lineage>
</organism>
<evidence type="ECO:0000313" key="5">
    <source>
        <dbReference type="EMBL" id="PWK52731.1"/>
    </source>
</evidence>
<evidence type="ECO:0000259" key="4">
    <source>
        <dbReference type="Pfam" id="PF03364"/>
    </source>
</evidence>
<dbReference type="OrthoDB" id="9797595at2"/>
<dbReference type="InterPro" id="IPR047137">
    <property type="entry name" value="ORF3"/>
</dbReference>